<gene>
    <name evidence="1" type="ORF">SCMU_23130</name>
</gene>
<dbReference type="EMBL" id="AP024525">
    <property type="protein sequence ID" value="BCT76471.1"/>
    <property type="molecule type" value="Genomic_DNA"/>
</dbReference>
<evidence type="ECO:0000313" key="2">
    <source>
        <dbReference type="Proteomes" id="UP001319861"/>
    </source>
</evidence>
<proteinExistence type="predicted"/>
<dbReference type="Gene3D" id="3.30.565.10">
    <property type="entry name" value="Histidine kinase-like ATPase, C-terminal domain"/>
    <property type="match status" value="1"/>
</dbReference>
<keyword evidence="2" id="KW-1185">Reference proteome</keyword>
<reference evidence="1 2" key="1">
    <citation type="journal article" date="2021" name="J. Biosci. Bioeng.">
        <title>Identification and characterization of a chc gene cluster responsible for the aromatization pathway of cyclohexanecarboxylate degradation in Sinomonas cyclohexanicum ATCC 51369.</title>
        <authorList>
            <person name="Yamamoto T."/>
            <person name="Hasegawa Y."/>
            <person name="Lau P.C.K."/>
            <person name="Iwaki H."/>
        </authorList>
    </citation>
    <scope>NUCLEOTIDE SEQUENCE [LARGE SCALE GENOMIC DNA]</scope>
    <source>
        <strain evidence="1 2">ATCC 51369</strain>
    </source>
</reference>
<evidence type="ECO:0008006" key="3">
    <source>
        <dbReference type="Google" id="ProtNLM"/>
    </source>
</evidence>
<dbReference type="RefSeq" id="WP_229229290.1">
    <property type="nucleotide sequence ID" value="NZ_AP024525.1"/>
</dbReference>
<evidence type="ECO:0000313" key="1">
    <source>
        <dbReference type="EMBL" id="BCT76471.1"/>
    </source>
</evidence>
<sequence length="169" mass="17536">MRTTPHLALPTLGSAPEWVAMAALKGLRLEVAHTGRRTRLPRAARVAAPMILAAALENAARHADATLPVVLEMHWRSSGLTVRVLNVPGETGMGALLRPGRGIAAMMARAHRAGGWLRAGLCAEGFEVEAFLPGVGLPSVRPGWLPDAHVGHVLASTGGAHAAAGPIRG</sequence>
<name>A0ABM7PW18_SINCY</name>
<accession>A0ABM7PW18</accession>
<protein>
    <recommendedName>
        <fullName evidence="3">Histidine kinase</fullName>
    </recommendedName>
</protein>
<dbReference type="InterPro" id="IPR036890">
    <property type="entry name" value="HATPase_C_sf"/>
</dbReference>
<dbReference type="Proteomes" id="UP001319861">
    <property type="component" value="Chromosome"/>
</dbReference>
<organism evidence="1 2">
    <name type="scientific">Sinomonas cyclohexanicum</name>
    <name type="common">Corynebacterium cyclohexanicum</name>
    <dbReference type="NCBI Taxonomy" id="322009"/>
    <lineage>
        <taxon>Bacteria</taxon>
        <taxon>Bacillati</taxon>
        <taxon>Actinomycetota</taxon>
        <taxon>Actinomycetes</taxon>
        <taxon>Micrococcales</taxon>
        <taxon>Micrococcaceae</taxon>
        <taxon>Sinomonas</taxon>
    </lineage>
</organism>